<evidence type="ECO:0000313" key="8">
    <source>
        <dbReference type="Proteomes" id="UP000379480"/>
    </source>
</evidence>
<dbReference type="InterPro" id="IPR025110">
    <property type="entry name" value="AMP-bd_C"/>
</dbReference>
<dbReference type="FunFam" id="2.30.38.10:FF:000001">
    <property type="entry name" value="Non-ribosomal peptide synthetase PvdI"/>
    <property type="match status" value="2"/>
</dbReference>
<dbReference type="RefSeq" id="WP_150805404.1">
    <property type="nucleotide sequence ID" value="NZ_CABVHY010000021.1"/>
</dbReference>
<evidence type="ECO:0000256" key="2">
    <source>
        <dbReference type="ARBA" id="ARBA00006432"/>
    </source>
</evidence>
<dbReference type="GO" id="GO:0005829">
    <property type="term" value="C:cytosol"/>
    <property type="evidence" value="ECO:0007669"/>
    <property type="project" value="TreeGrafter"/>
</dbReference>
<dbReference type="SMART" id="SM00823">
    <property type="entry name" value="PKS_PP"/>
    <property type="match status" value="2"/>
</dbReference>
<dbReference type="FunFam" id="3.40.50.12780:FF:000012">
    <property type="entry name" value="Non-ribosomal peptide synthetase"/>
    <property type="match status" value="1"/>
</dbReference>
<dbReference type="Pfam" id="PF00550">
    <property type="entry name" value="PP-binding"/>
    <property type="match status" value="2"/>
</dbReference>
<dbReference type="PROSITE" id="PS00012">
    <property type="entry name" value="PHOSPHOPANTETHEINE"/>
    <property type="match status" value="2"/>
</dbReference>
<keyword evidence="4" id="KW-0597">Phosphoprotein</keyword>
<dbReference type="Pfam" id="PF13193">
    <property type="entry name" value="AMP-binding_C"/>
    <property type="match status" value="2"/>
</dbReference>
<dbReference type="EMBL" id="CABVHY010000021">
    <property type="protein sequence ID" value="VVO19251.1"/>
    <property type="molecule type" value="Genomic_DNA"/>
</dbReference>
<dbReference type="OrthoDB" id="9757559at2"/>
<dbReference type="FunFam" id="3.30.300.30:FF:000010">
    <property type="entry name" value="Enterobactin synthetase component F"/>
    <property type="match status" value="2"/>
</dbReference>
<gene>
    <name evidence="7" type="primary">grsB</name>
    <name evidence="7" type="ORF">PS723_04069</name>
</gene>
<dbReference type="GO" id="GO:0031177">
    <property type="term" value="F:phosphopantetheine binding"/>
    <property type="evidence" value="ECO:0007669"/>
    <property type="project" value="InterPro"/>
</dbReference>
<dbReference type="Gene3D" id="2.30.38.10">
    <property type="entry name" value="Luciferase, Domain 3"/>
    <property type="match status" value="2"/>
</dbReference>
<protein>
    <submittedName>
        <fullName evidence="7">Gramicidin S synthase 2</fullName>
    </submittedName>
</protein>
<dbReference type="FunFam" id="1.10.1200.10:FF:000005">
    <property type="entry name" value="Nonribosomal peptide synthetase 1"/>
    <property type="match status" value="2"/>
</dbReference>
<dbReference type="GO" id="GO:0047527">
    <property type="term" value="F:2,3-dihydroxybenzoate-serine ligase activity"/>
    <property type="evidence" value="ECO:0007669"/>
    <property type="project" value="TreeGrafter"/>
</dbReference>
<dbReference type="SUPFAM" id="SSF47336">
    <property type="entry name" value="ACP-like"/>
    <property type="match status" value="2"/>
</dbReference>
<dbReference type="Pfam" id="PF00501">
    <property type="entry name" value="AMP-binding"/>
    <property type="match status" value="2"/>
</dbReference>
<dbReference type="InterPro" id="IPR000873">
    <property type="entry name" value="AMP-dep_synth/lig_dom"/>
</dbReference>
<dbReference type="FunFam" id="3.30.559.10:FF:000012">
    <property type="entry name" value="Non-ribosomal peptide synthetase"/>
    <property type="match status" value="2"/>
</dbReference>
<dbReference type="Gene3D" id="3.30.559.30">
    <property type="entry name" value="Nonribosomal peptide synthetase, condensation domain"/>
    <property type="match status" value="2"/>
</dbReference>
<dbReference type="PANTHER" id="PTHR45527">
    <property type="entry name" value="NONRIBOSOMAL PEPTIDE SYNTHETASE"/>
    <property type="match status" value="1"/>
</dbReference>
<dbReference type="Gene3D" id="3.40.50.980">
    <property type="match status" value="4"/>
</dbReference>
<dbReference type="FunFam" id="3.40.50.980:FF:000002">
    <property type="entry name" value="Enterobactin synthetase component F"/>
    <property type="match status" value="1"/>
</dbReference>
<dbReference type="CDD" id="cd19531">
    <property type="entry name" value="LCL_NRPS-like"/>
    <property type="match status" value="2"/>
</dbReference>
<dbReference type="FunFam" id="3.40.50.980:FF:000001">
    <property type="entry name" value="Non-ribosomal peptide synthetase"/>
    <property type="match status" value="2"/>
</dbReference>
<dbReference type="PANTHER" id="PTHR45527:SF1">
    <property type="entry name" value="FATTY ACID SYNTHASE"/>
    <property type="match status" value="1"/>
</dbReference>
<evidence type="ECO:0000256" key="1">
    <source>
        <dbReference type="ARBA" id="ARBA00001957"/>
    </source>
</evidence>
<comment type="similarity">
    <text evidence="2">Belongs to the ATP-dependent AMP-binding enzyme family.</text>
</comment>
<dbReference type="Pfam" id="PF00668">
    <property type="entry name" value="Condensation"/>
    <property type="match status" value="2"/>
</dbReference>
<evidence type="ECO:0000313" key="7">
    <source>
        <dbReference type="EMBL" id="VVO19251.1"/>
    </source>
</evidence>
<dbReference type="InterPro" id="IPR010071">
    <property type="entry name" value="AA_adenyl_dom"/>
</dbReference>
<sequence length="2180" mass="242017">MQELIESVGALSPEKRKALAILLGKQGINLYGIAPIFRRSAGEPLLLSYAQERQWFLWQMEPDSPAYHIPTVLRLRGALDLQALYAGFDALIERHESLRTGFSPDEQGKVLQWIKAPFALERLVQDVAGIDEAQLKGIIQAHIARPFDLQCDPLLRVCLLRLADDEHVLVAVQHHIVSDGGSMQVMVSELIQLYAGLSRDEVVELAPLSIQYADYALWQRNWMEAGERERQLAYWTERLGGEQAVLELPLDHSRPALQSYRGAGLEIVLEPILSKGLKDLARREGVTLFMLLLASFQTLLHRYSGQGDIRVGVPIANRNRRETEGLIGFFVNTQVLRAEVDERMLFSELLLQVKQTALQAQAHQDLPFEQLVEALAPARSLSRSALFQVMFNHQTSARSSGGATQLPGLSIEAMGWDSHTAQFDLTLDTHESEDGLSASLVYATDLFEASTIERMARHWQRLLQGMVAQPQQPIGDLPMLGADELLQLKASNALAAMDLLPVHQRFSRMARQQPEHLAVCCGDQQLSYAELESRANRLARHLLAEGVGPEVRVGVALPRGPEMLVALLAVLKAGGAYVPLDASYPRERLAYLIEDSGIALLLSDSRLRQQLPLTSGLRCLALDGLDLSHLPDSAPQVALQAESLAYVIYTSGSTGQPKGVCVAHGPLAMHCQAIGQRYAMSESDCELHFMSFAFDGAHERWLTPLTHGSSLLLRDDSLWSPEQTLLAMHRHGVTVAAFPPAYLQQLAEQAEVQGNPPPVRIYCFGGDAVPNDSFERVRRALAPEHIINGYGPTETVVTPLLWKADRDTSCGAAYAPIGTRVGERSTWVLSAQLNVLPQGVIGELYLGGYGLARGYLDRPGLTAERFVPDPFGEPGARLYRSGDLVRLREDGVFDYQGRVDNQVKVRGFRIELGEVEARLMAQDSVREAVVLAQEGPNGAQLVGYVVPTQAIDADGHGPWREQLRSCLKQSLPDYMVPSYLLVLERIPLTPNGKLDRKGLPKPDASLLQQAYVAPISELQQQVALVWAEVLKLERVGLTDNFFELGGHSLLVTQVVSRVRQALQLEVPLKVLFEHSSLVDFTDYLARASLQEQLPAIAPVPRGQPLALSYAQERQWFLWHMDPSSSAYHIPTALRLRGSLDLSALHRSFDALIARHESLRTCFMHDAVQGSRQIIQAPFALQIEHQQIAADTDDAALKLLVEAEIGRSFDLRQGPLLRARLLRLREDDHVLVLIEHHIVSDGWSMQLMVEELVRLYAAYRGGETPDLPPLPIQYADYALWQRQWMEAGERDRQLLYWRDRLGGEQPVLELPLDRPRPATPSYRGARFDIALDGDLSETLHGVARREGVTLFMLLLASLQTLLHRYSGQSDIRVGVPIANRTRVETEGLIGFFVNTQVMRAELDGGLAFNALLQQVKQAALGAQAHQDLPFEQLVEALQPERSLSRSPLFQVMFNHQAATRRNIEVRQVPGLSIAEVNWDSLMAQFDLTLNTEESVDGIHASLVYASDLFEASTIERMAGHWRTLLRGISQQPQQRIGKLPMLGEAERNQTLAHWNKPPLSQPLGQPLHRVIETQAHKTPQAIALTLGERHLSYAELNQRANRLAHRLIELGVGVDVLVGLAAERSIEMLVGLLAILKAGGAYVPLDPQYPDERLRYMIQDSGIKLLLTQPGLLERLPTDESLSTLLLNAEDDWLQGSSEADPQVEVDVANLAYVIYTSGSTGKPKGTLLAHQNVLRLFQATEGGFDFSAEDSWTLFHSYGFDFSVWEIFGALLYGGRLVIVPHEVSRSPEDFYGLLCREKITVLNQTPSAFKQLLQVACKPGQSLQPSLRYVVFGGEALEVNSLRPWFERFGDRSPQLINMYGITETTVHVTYRALTLADLDGDSSSPLGEPIADLSWYVLDGDLNPLARGCIGELYIGGAGLARGYLKRAGLSALRFIPDPFGTRGERLYRSGDLARYRADGAVEYIGRIDHQVKIRGFRIELGEIEARLLALPEVRQAVVLDRPGANGPQLVAYLVASQPLQPSDQGPWREQIRLQLKAQLPDYMLPAHLLLLENLPLTANGKLDRNALPEPDASLVQQAYVAPRSELERQVAAIWADVLKLARVGLTDNFFELGGHSLLVINIVSRIQLELGMKLVPQTIFQYPVLGDLVAQLQDHGEQVTASKLSALEDLLDEMEEA</sequence>
<proteinExistence type="inferred from homology"/>
<feature type="domain" description="Carrier" evidence="6">
    <location>
        <begin position="1013"/>
        <end position="1088"/>
    </location>
</feature>
<dbReference type="NCBIfam" id="NF003417">
    <property type="entry name" value="PRK04813.1"/>
    <property type="match status" value="2"/>
</dbReference>
<dbReference type="InterPro" id="IPR020845">
    <property type="entry name" value="AMP-binding_CS"/>
</dbReference>
<dbReference type="Gene3D" id="3.30.300.30">
    <property type="match status" value="2"/>
</dbReference>
<dbReference type="Gene3D" id="3.30.559.10">
    <property type="entry name" value="Chloramphenicol acetyltransferase-like domain"/>
    <property type="match status" value="2"/>
</dbReference>
<dbReference type="GO" id="GO:0009239">
    <property type="term" value="P:enterobactin biosynthetic process"/>
    <property type="evidence" value="ECO:0007669"/>
    <property type="project" value="TreeGrafter"/>
</dbReference>
<dbReference type="CDD" id="cd17643">
    <property type="entry name" value="A_NRPS_Cytc1-like"/>
    <property type="match status" value="1"/>
</dbReference>
<feature type="domain" description="Carrier" evidence="6">
    <location>
        <begin position="2084"/>
        <end position="2159"/>
    </location>
</feature>
<dbReference type="PROSITE" id="PS00455">
    <property type="entry name" value="AMP_BINDING"/>
    <property type="match status" value="2"/>
</dbReference>
<evidence type="ECO:0000256" key="3">
    <source>
        <dbReference type="ARBA" id="ARBA00022450"/>
    </source>
</evidence>
<dbReference type="Gene3D" id="1.10.1200.10">
    <property type="entry name" value="ACP-like"/>
    <property type="match status" value="2"/>
</dbReference>
<dbReference type="Proteomes" id="UP000379480">
    <property type="component" value="Unassembled WGS sequence"/>
</dbReference>
<keyword evidence="5" id="KW-0436">Ligase</keyword>
<dbReference type="GO" id="GO:0043041">
    <property type="term" value="P:amino acid activation for nonribosomal peptide biosynthetic process"/>
    <property type="evidence" value="ECO:0007669"/>
    <property type="project" value="TreeGrafter"/>
</dbReference>
<dbReference type="NCBIfam" id="TIGR01733">
    <property type="entry name" value="AA-adenyl-dom"/>
    <property type="match status" value="2"/>
</dbReference>
<dbReference type="SUPFAM" id="SSF56801">
    <property type="entry name" value="Acetyl-CoA synthetase-like"/>
    <property type="match status" value="2"/>
</dbReference>
<accession>A0A5E7DRZ4</accession>
<dbReference type="FunFam" id="3.30.559.30:FF:000001">
    <property type="entry name" value="Non-ribosomal peptide synthetase"/>
    <property type="match status" value="1"/>
</dbReference>
<name>A0A5E7DRZ4_PSEFL</name>
<keyword evidence="3" id="KW-0596">Phosphopantetheine</keyword>
<dbReference type="InterPro" id="IPR001242">
    <property type="entry name" value="Condensation_dom"/>
</dbReference>
<dbReference type="InterPro" id="IPR009081">
    <property type="entry name" value="PP-bd_ACP"/>
</dbReference>
<organism evidence="7 8">
    <name type="scientific">Pseudomonas fluorescens</name>
    <dbReference type="NCBI Taxonomy" id="294"/>
    <lineage>
        <taxon>Bacteria</taxon>
        <taxon>Pseudomonadati</taxon>
        <taxon>Pseudomonadota</taxon>
        <taxon>Gammaproteobacteria</taxon>
        <taxon>Pseudomonadales</taxon>
        <taxon>Pseudomonadaceae</taxon>
        <taxon>Pseudomonas</taxon>
    </lineage>
</organism>
<reference evidence="7 8" key="1">
    <citation type="submission" date="2019-09" db="EMBL/GenBank/DDBJ databases">
        <authorList>
            <person name="Chandra G."/>
            <person name="Truman W A."/>
        </authorList>
    </citation>
    <scope>NUCLEOTIDE SEQUENCE [LARGE SCALE GENOMIC DNA]</scope>
    <source>
        <strain evidence="7">PS723</strain>
    </source>
</reference>
<dbReference type="SUPFAM" id="SSF52777">
    <property type="entry name" value="CoA-dependent acyltransferases"/>
    <property type="match status" value="4"/>
</dbReference>
<evidence type="ECO:0000259" key="6">
    <source>
        <dbReference type="PROSITE" id="PS50075"/>
    </source>
</evidence>
<dbReference type="InterPro" id="IPR006162">
    <property type="entry name" value="Ppantetheine_attach_site"/>
</dbReference>
<dbReference type="InterPro" id="IPR045851">
    <property type="entry name" value="AMP-bd_C_sf"/>
</dbReference>
<dbReference type="InterPro" id="IPR036736">
    <property type="entry name" value="ACP-like_sf"/>
</dbReference>
<dbReference type="InterPro" id="IPR020806">
    <property type="entry name" value="PKS_PP-bd"/>
</dbReference>
<comment type="cofactor">
    <cofactor evidence="1">
        <name>pantetheine 4'-phosphate</name>
        <dbReference type="ChEBI" id="CHEBI:47942"/>
    </cofactor>
</comment>
<evidence type="ECO:0000256" key="5">
    <source>
        <dbReference type="ARBA" id="ARBA00022598"/>
    </source>
</evidence>
<evidence type="ECO:0000256" key="4">
    <source>
        <dbReference type="ARBA" id="ARBA00022553"/>
    </source>
</evidence>
<dbReference type="GO" id="GO:0009366">
    <property type="term" value="C:enterobactin synthetase complex"/>
    <property type="evidence" value="ECO:0007669"/>
    <property type="project" value="TreeGrafter"/>
</dbReference>
<dbReference type="PROSITE" id="PS50075">
    <property type="entry name" value="CARRIER"/>
    <property type="match status" value="2"/>
</dbReference>
<dbReference type="InterPro" id="IPR023213">
    <property type="entry name" value="CAT-like_dom_sf"/>
</dbReference>
<dbReference type="CDD" id="cd17649">
    <property type="entry name" value="A_NRPS_PvdJ-like"/>
    <property type="match status" value="1"/>
</dbReference>